<reference evidence="1" key="1">
    <citation type="submission" date="2015-02" db="EMBL/GenBank/DDBJ databases">
        <title>Draft genome of a novel marine cyanobacterium (Chroococcales) isolated from South Atlantic Ocean.</title>
        <authorList>
            <person name="Rigonato J."/>
            <person name="Alvarenga D.O."/>
            <person name="Branco L.H."/>
            <person name="Varani A.M."/>
            <person name="Brandini F.P."/>
            <person name="Fiore M.F."/>
        </authorList>
    </citation>
    <scope>NUCLEOTIDE SEQUENCE [LARGE SCALE GENOMIC DNA]</scope>
    <source>
        <strain evidence="1">CENA595</strain>
    </source>
</reference>
<accession>A0A0D8ZQR6</accession>
<organism evidence="1 2">
    <name type="scientific">Aliterella atlantica CENA595</name>
    <dbReference type="NCBI Taxonomy" id="1618023"/>
    <lineage>
        <taxon>Bacteria</taxon>
        <taxon>Bacillati</taxon>
        <taxon>Cyanobacteriota</taxon>
        <taxon>Cyanophyceae</taxon>
        <taxon>Chroococcidiopsidales</taxon>
        <taxon>Aliterellaceae</taxon>
        <taxon>Aliterella</taxon>
    </lineage>
</organism>
<comment type="caution">
    <text evidence="1">The sequence shown here is derived from an EMBL/GenBank/DDBJ whole genome shotgun (WGS) entry which is preliminary data.</text>
</comment>
<evidence type="ECO:0000313" key="2">
    <source>
        <dbReference type="Proteomes" id="UP000032452"/>
    </source>
</evidence>
<gene>
    <name evidence="1" type="ORF">UH38_14210</name>
</gene>
<dbReference type="EMBL" id="JYON01000014">
    <property type="protein sequence ID" value="KJH71158.1"/>
    <property type="molecule type" value="Genomic_DNA"/>
</dbReference>
<dbReference type="RefSeq" id="WP_045055325.1">
    <property type="nucleotide sequence ID" value="NZ_CAWMDP010000057.1"/>
</dbReference>
<dbReference type="OrthoDB" id="424745at2"/>
<proteinExistence type="predicted"/>
<name>A0A0D8ZQR6_9CYAN</name>
<protein>
    <submittedName>
        <fullName evidence="1">Uncharacterized protein</fullName>
    </submittedName>
</protein>
<dbReference type="AlphaFoldDB" id="A0A0D8ZQR6"/>
<dbReference type="PATRIC" id="fig|1618023.3.peg.4887"/>
<dbReference type="STRING" id="1618023.UH38_14210"/>
<sequence>MKYFFLTDGWTVGRVWASDGLWNEIAWRRLPDIQRLNLKLVTENEKLWLYRVEEIVLTVEVKPIAPLPNAIASVTLKRLIDAQQVIERLSAAEANCQINNLQLLVE</sequence>
<keyword evidence="2" id="KW-1185">Reference proteome</keyword>
<dbReference type="Proteomes" id="UP000032452">
    <property type="component" value="Unassembled WGS sequence"/>
</dbReference>
<evidence type="ECO:0000313" key="1">
    <source>
        <dbReference type="EMBL" id="KJH71158.1"/>
    </source>
</evidence>